<evidence type="ECO:0000259" key="11">
    <source>
        <dbReference type="PROSITE" id="PS50089"/>
    </source>
</evidence>
<evidence type="ECO:0000256" key="10">
    <source>
        <dbReference type="SAM" id="MobiDB-lite"/>
    </source>
</evidence>
<evidence type="ECO:0000313" key="12">
    <source>
        <dbReference type="EMBL" id="ODN00803.1"/>
    </source>
</evidence>
<keyword evidence="7" id="KW-0833">Ubl conjugation pathway</keyword>
<dbReference type="PANTHER" id="PTHR15710">
    <property type="entry name" value="E3 UBIQUITIN-PROTEIN LIGASE PRAJA"/>
    <property type="match status" value="1"/>
</dbReference>
<dbReference type="SUPFAM" id="SSF57850">
    <property type="entry name" value="RING/U-box"/>
    <property type="match status" value="1"/>
</dbReference>
<evidence type="ECO:0000256" key="7">
    <source>
        <dbReference type="ARBA" id="ARBA00022786"/>
    </source>
</evidence>
<dbReference type="PANTHER" id="PTHR15710:SF243">
    <property type="entry name" value="E3 UBIQUITIN-PROTEIN LIGASE PRAJA-2 ISOFORM X1"/>
    <property type="match status" value="1"/>
</dbReference>
<feature type="compositionally biased region" description="Low complexity" evidence="10">
    <location>
        <begin position="91"/>
        <end position="106"/>
    </location>
</feature>
<dbReference type="SMART" id="SM00184">
    <property type="entry name" value="RING"/>
    <property type="match status" value="1"/>
</dbReference>
<dbReference type="GO" id="GO:0000209">
    <property type="term" value="P:protein polyubiquitination"/>
    <property type="evidence" value="ECO:0007669"/>
    <property type="project" value="UniProtKB-ARBA"/>
</dbReference>
<evidence type="ECO:0000256" key="3">
    <source>
        <dbReference type="ARBA" id="ARBA00012483"/>
    </source>
</evidence>
<organism evidence="12 13">
    <name type="scientific">Orchesella cincta</name>
    <name type="common">Springtail</name>
    <name type="synonym">Podura cincta</name>
    <dbReference type="NCBI Taxonomy" id="48709"/>
    <lineage>
        <taxon>Eukaryota</taxon>
        <taxon>Metazoa</taxon>
        <taxon>Ecdysozoa</taxon>
        <taxon>Arthropoda</taxon>
        <taxon>Hexapoda</taxon>
        <taxon>Collembola</taxon>
        <taxon>Entomobryomorpha</taxon>
        <taxon>Entomobryoidea</taxon>
        <taxon>Orchesellidae</taxon>
        <taxon>Orchesellinae</taxon>
        <taxon>Orchesella</taxon>
    </lineage>
</organism>
<evidence type="ECO:0000256" key="4">
    <source>
        <dbReference type="ARBA" id="ARBA00022679"/>
    </source>
</evidence>
<feature type="region of interest" description="Disordered" evidence="10">
    <location>
        <begin position="283"/>
        <end position="329"/>
    </location>
</feature>
<evidence type="ECO:0000256" key="6">
    <source>
        <dbReference type="ARBA" id="ARBA00022771"/>
    </source>
</evidence>
<dbReference type="GO" id="GO:0008270">
    <property type="term" value="F:zinc ion binding"/>
    <property type="evidence" value="ECO:0007669"/>
    <property type="project" value="UniProtKB-KW"/>
</dbReference>
<feature type="domain" description="RING-type" evidence="11">
    <location>
        <begin position="234"/>
        <end position="275"/>
    </location>
</feature>
<evidence type="ECO:0000256" key="5">
    <source>
        <dbReference type="ARBA" id="ARBA00022723"/>
    </source>
</evidence>
<name>A0A1D2N6A7_ORCCI</name>
<comment type="pathway">
    <text evidence="2">Protein modification; protein ubiquitination.</text>
</comment>
<evidence type="ECO:0000256" key="1">
    <source>
        <dbReference type="ARBA" id="ARBA00000900"/>
    </source>
</evidence>
<protein>
    <recommendedName>
        <fullName evidence="3">RING-type E3 ubiquitin transferase</fullName>
        <ecNumber evidence="3">2.3.2.27</ecNumber>
    </recommendedName>
</protein>
<dbReference type="InterPro" id="IPR013083">
    <property type="entry name" value="Znf_RING/FYVE/PHD"/>
</dbReference>
<keyword evidence="13" id="KW-1185">Reference proteome</keyword>
<keyword evidence="6 9" id="KW-0863">Zinc-finger</keyword>
<accession>A0A1D2N6A7</accession>
<evidence type="ECO:0000256" key="8">
    <source>
        <dbReference type="ARBA" id="ARBA00022833"/>
    </source>
</evidence>
<dbReference type="InterPro" id="IPR001841">
    <property type="entry name" value="Znf_RING"/>
</dbReference>
<evidence type="ECO:0000256" key="9">
    <source>
        <dbReference type="PROSITE-ProRule" id="PRU00175"/>
    </source>
</evidence>
<gene>
    <name evidence="12" type="ORF">Ocin01_05892</name>
</gene>
<dbReference type="OMA" id="DERSADN"/>
<sequence>MAEAGVDVQTNTGRFFCHKCNEELAHVLEDFTCPKCKGGFVEKLSDIPPSAAHGGGNTSPGHGMNHFQEGIPFLELIRGITSSMEVPPPSGQSSRSGGTGSGARSPDMNFSFVMDMRPRNNSQPGGGAAGGSQATAGQNAQQPYNPMENMLFSFLNDLITGLSGGGGGVTVGGGFPMLANLGDYVWGRDGLDAIVTQLMNQMEGTGPPPMPTDKLDRIPSVRISQEQVDRKLQCSVCWDDFQLNDEVKQLECDHVFHPDCIVPWLKLHGTCPICRKDLTNTDDASAAPSARFEPPGQDNSRSDDSLGGSSRGGQGRSNNDLDRMDFEFD</sequence>
<dbReference type="GO" id="GO:0005737">
    <property type="term" value="C:cytoplasm"/>
    <property type="evidence" value="ECO:0007669"/>
    <property type="project" value="TreeGrafter"/>
</dbReference>
<dbReference type="Proteomes" id="UP000094527">
    <property type="component" value="Unassembled WGS sequence"/>
</dbReference>
<dbReference type="EC" id="2.3.2.27" evidence="3"/>
<keyword evidence="8" id="KW-0862">Zinc</keyword>
<comment type="caution">
    <text evidence="12">The sequence shown here is derived from an EMBL/GenBank/DDBJ whole genome shotgun (WGS) entry which is preliminary data.</text>
</comment>
<dbReference type="Pfam" id="PF13639">
    <property type="entry name" value="zf-RING_2"/>
    <property type="match status" value="1"/>
</dbReference>
<feature type="compositionally biased region" description="Low complexity" evidence="10">
    <location>
        <begin position="131"/>
        <end position="142"/>
    </location>
</feature>
<dbReference type="FunFam" id="3.30.40.10:FF:000069">
    <property type="entry name" value="E3 ubiquitin-protein ligase RNF115"/>
    <property type="match status" value="1"/>
</dbReference>
<dbReference type="GO" id="GO:0061630">
    <property type="term" value="F:ubiquitin protein ligase activity"/>
    <property type="evidence" value="ECO:0007669"/>
    <property type="project" value="UniProtKB-EC"/>
</dbReference>
<reference evidence="12 13" key="1">
    <citation type="journal article" date="2016" name="Genome Biol. Evol.">
        <title>Gene Family Evolution Reflects Adaptation to Soil Environmental Stressors in the Genome of the Collembolan Orchesella cincta.</title>
        <authorList>
            <person name="Faddeeva-Vakhrusheva A."/>
            <person name="Derks M.F."/>
            <person name="Anvar S.Y."/>
            <person name="Agamennone V."/>
            <person name="Suring W."/>
            <person name="Smit S."/>
            <person name="van Straalen N.M."/>
            <person name="Roelofs D."/>
        </authorList>
    </citation>
    <scope>NUCLEOTIDE SEQUENCE [LARGE SCALE GENOMIC DNA]</scope>
    <source>
        <tissue evidence="12">Mixed pool</tissue>
    </source>
</reference>
<dbReference type="OrthoDB" id="8062037at2759"/>
<dbReference type="STRING" id="48709.A0A1D2N6A7"/>
<keyword evidence="5" id="KW-0479">Metal-binding</keyword>
<comment type="catalytic activity">
    <reaction evidence="1">
        <text>S-ubiquitinyl-[E2 ubiquitin-conjugating enzyme]-L-cysteine + [acceptor protein]-L-lysine = [E2 ubiquitin-conjugating enzyme]-L-cysteine + N(6)-ubiquitinyl-[acceptor protein]-L-lysine.</text>
        <dbReference type="EC" id="2.3.2.27"/>
    </reaction>
</comment>
<proteinExistence type="predicted"/>
<dbReference type="EMBL" id="LJIJ01000186">
    <property type="protein sequence ID" value="ODN00803.1"/>
    <property type="molecule type" value="Genomic_DNA"/>
</dbReference>
<feature type="compositionally biased region" description="Basic and acidic residues" evidence="10">
    <location>
        <begin position="319"/>
        <end position="329"/>
    </location>
</feature>
<evidence type="ECO:0000313" key="13">
    <source>
        <dbReference type="Proteomes" id="UP000094527"/>
    </source>
</evidence>
<dbReference type="Gene3D" id="3.30.40.10">
    <property type="entry name" value="Zinc/RING finger domain, C3HC4 (zinc finger)"/>
    <property type="match status" value="1"/>
</dbReference>
<dbReference type="PROSITE" id="PS50089">
    <property type="entry name" value="ZF_RING_2"/>
    <property type="match status" value="1"/>
</dbReference>
<evidence type="ECO:0000256" key="2">
    <source>
        <dbReference type="ARBA" id="ARBA00004906"/>
    </source>
</evidence>
<keyword evidence="4" id="KW-0808">Transferase</keyword>
<feature type="region of interest" description="Disordered" evidence="10">
    <location>
        <begin position="83"/>
        <end position="143"/>
    </location>
</feature>
<dbReference type="AlphaFoldDB" id="A0A1D2N6A7"/>
<dbReference type="CDD" id="cd16667">
    <property type="entry name" value="RING-H2_RNF126-like"/>
    <property type="match status" value="1"/>
</dbReference>